<dbReference type="Proteomes" id="UP000613840">
    <property type="component" value="Unassembled WGS sequence"/>
</dbReference>
<sequence>MLVPVLIPLVVAGCTGKDGKINLPGRADTTGAADAATKLAAALSAKDLSTIAFSGGAIGAADHFKSLIEPLGSAKLTAKVSGDPTVKGDQSSSTIAMSWQLPGAVKPWTYDVTAKFAKSGKTWEPVWASSLVEPDLTDRSGLELTHTQADRGDILGDDGKPLVTLRIVERVGIDKTRVSATQATKSAAELADLLDINSKNYVSLVKASGAKAFVPAIVFRKDDPQIPAKSKIAKIKGAAMLEGHQMLGPSKDFAAPILGTVGEATKEIIDKSKGTIAAGDQVGLSGLELRYDKQLSGTPDISVSIEPASTASSSSSSSSAPSASASPSPSAGSSASPSAAPTKVLFHQKAVAGKDLKISLDPQLQSTAEDILSASGPASALVAIKPSTGQVVAAAVNDQADGQDLATYGQYPPGSTFKIIDSLALIRKGVKPDDTMACPATTTVDGRKFKNDLDYPSSAVGDISFRTAFANSCNTAFIGQREKVDSDDLNAAGASLGFGTDYDVGFPAYFGSIPKPASQTERAAEMIGQGKVLGSPLSMATVAASVQAGHTVIPSLVEGGPTVKSKGAPLTSSEAAQLRSLMHSVVTEGTGSGLQSLQPPTVIAKTGTAEYGTDTPPKTHAWMVGARGDLAVAVFVNDGDTGAGTAGPLLKKFLLQG</sequence>
<feature type="domain" description="Penicillin-binding protein transpeptidase" evidence="5">
    <location>
        <begin position="381"/>
        <end position="653"/>
    </location>
</feature>
<dbReference type="Gene3D" id="3.40.710.10">
    <property type="entry name" value="DD-peptidase/beta-lactamase superfamily"/>
    <property type="match status" value="1"/>
</dbReference>
<dbReference type="GO" id="GO:0008800">
    <property type="term" value="F:beta-lactamase activity"/>
    <property type="evidence" value="ECO:0007669"/>
    <property type="project" value="UniProtKB-EC"/>
</dbReference>
<keyword evidence="7" id="KW-0132">Cell division</keyword>
<evidence type="ECO:0000259" key="5">
    <source>
        <dbReference type="Pfam" id="PF00905"/>
    </source>
</evidence>
<dbReference type="PANTHER" id="PTHR30627">
    <property type="entry name" value="PEPTIDOGLYCAN D,D-TRANSPEPTIDASE"/>
    <property type="match status" value="1"/>
</dbReference>
<keyword evidence="3" id="KW-0472">Membrane</keyword>
<gene>
    <name evidence="7" type="ORF">GCM10011575_26670</name>
</gene>
<dbReference type="Pfam" id="PF00905">
    <property type="entry name" value="Transpeptidase"/>
    <property type="match status" value="1"/>
</dbReference>
<dbReference type="GO" id="GO:0071555">
    <property type="term" value="P:cell wall organization"/>
    <property type="evidence" value="ECO:0007669"/>
    <property type="project" value="TreeGrafter"/>
</dbReference>
<dbReference type="InterPro" id="IPR005311">
    <property type="entry name" value="PBP_dimer"/>
</dbReference>
<comment type="caution">
    <text evidence="7">The sequence shown here is derived from an EMBL/GenBank/DDBJ whole genome shotgun (WGS) entry which is preliminary data.</text>
</comment>
<evidence type="ECO:0000256" key="3">
    <source>
        <dbReference type="ARBA" id="ARBA00023136"/>
    </source>
</evidence>
<evidence type="ECO:0000256" key="2">
    <source>
        <dbReference type="ARBA" id="ARBA00007171"/>
    </source>
</evidence>
<evidence type="ECO:0000313" key="7">
    <source>
        <dbReference type="EMBL" id="GGL66842.1"/>
    </source>
</evidence>
<evidence type="ECO:0000259" key="6">
    <source>
        <dbReference type="Pfam" id="PF03717"/>
    </source>
</evidence>
<reference evidence="7" key="2">
    <citation type="submission" date="2020-09" db="EMBL/GenBank/DDBJ databases">
        <authorList>
            <person name="Sun Q."/>
            <person name="Zhou Y."/>
        </authorList>
    </citation>
    <scope>NUCLEOTIDE SEQUENCE</scope>
    <source>
        <strain evidence="7">CGMCC 4.7306</strain>
    </source>
</reference>
<evidence type="ECO:0000256" key="1">
    <source>
        <dbReference type="ARBA" id="ARBA00004370"/>
    </source>
</evidence>
<dbReference type="GO" id="GO:0005886">
    <property type="term" value="C:plasma membrane"/>
    <property type="evidence" value="ECO:0007669"/>
    <property type="project" value="TreeGrafter"/>
</dbReference>
<name>A0A917SBS0_9ACTN</name>
<proteinExistence type="inferred from homology"/>
<keyword evidence="8" id="KW-1185">Reference proteome</keyword>
<dbReference type="SUPFAM" id="SSF56601">
    <property type="entry name" value="beta-lactamase/transpeptidase-like"/>
    <property type="match status" value="1"/>
</dbReference>
<dbReference type="GO" id="GO:0008658">
    <property type="term" value="F:penicillin binding"/>
    <property type="evidence" value="ECO:0007669"/>
    <property type="project" value="InterPro"/>
</dbReference>
<dbReference type="PANTHER" id="PTHR30627:SF24">
    <property type="entry name" value="PENICILLIN-BINDING PROTEIN 4B"/>
    <property type="match status" value="1"/>
</dbReference>
<feature type="compositionally biased region" description="Low complexity" evidence="4">
    <location>
        <begin position="307"/>
        <end position="339"/>
    </location>
</feature>
<evidence type="ECO:0000256" key="4">
    <source>
        <dbReference type="SAM" id="MobiDB-lite"/>
    </source>
</evidence>
<dbReference type="AlphaFoldDB" id="A0A917SBS0"/>
<reference evidence="7" key="1">
    <citation type="journal article" date="2014" name="Int. J. Syst. Evol. Microbiol.">
        <title>Complete genome sequence of Corynebacterium casei LMG S-19264T (=DSM 44701T), isolated from a smear-ripened cheese.</title>
        <authorList>
            <consortium name="US DOE Joint Genome Institute (JGI-PGF)"/>
            <person name="Walter F."/>
            <person name="Albersmeier A."/>
            <person name="Kalinowski J."/>
            <person name="Ruckert C."/>
        </authorList>
    </citation>
    <scope>NUCLEOTIDE SEQUENCE</scope>
    <source>
        <strain evidence="7">CGMCC 4.7306</strain>
    </source>
</reference>
<organism evidence="7 8">
    <name type="scientific">Microlunatus endophyticus</name>
    <dbReference type="NCBI Taxonomy" id="1716077"/>
    <lineage>
        <taxon>Bacteria</taxon>
        <taxon>Bacillati</taxon>
        <taxon>Actinomycetota</taxon>
        <taxon>Actinomycetes</taxon>
        <taxon>Propionibacteriales</taxon>
        <taxon>Propionibacteriaceae</taxon>
        <taxon>Microlunatus</taxon>
    </lineage>
</organism>
<comment type="subcellular location">
    <subcellularLocation>
        <location evidence="1">Membrane</location>
    </subcellularLocation>
</comment>
<dbReference type="GO" id="GO:0046677">
    <property type="term" value="P:response to antibiotic"/>
    <property type="evidence" value="ECO:0007669"/>
    <property type="project" value="UniProtKB-KW"/>
</dbReference>
<feature type="domain" description="Penicillin-binding protein dimerisation" evidence="6">
    <location>
        <begin position="147"/>
        <end position="302"/>
    </location>
</feature>
<dbReference type="InterPro" id="IPR001460">
    <property type="entry name" value="PCN-bd_Tpept"/>
</dbReference>
<dbReference type="InterPro" id="IPR036138">
    <property type="entry name" value="PBP_dimer_sf"/>
</dbReference>
<keyword evidence="7" id="KW-0131">Cell cycle</keyword>
<dbReference type="EMBL" id="BMMZ01000006">
    <property type="protein sequence ID" value="GGL66842.1"/>
    <property type="molecule type" value="Genomic_DNA"/>
</dbReference>
<dbReference type="SUPFAM" id="SSF56519">
    <property type="entry name" value="Penicillin binding protein dimerisation domain"/>
    <property type="match status" value="1"/>
</dbReference>
<protein>
    <submittedName>
        <fullName evidence="7">Cell division protein FtsI</fullName>
    </submittedName>
</protein>
<dbReference type="InterPro" id="IPR012338">
    <property type="entry name" value="Beta-lactam/transpept-like"/>
</dbReference>
<dbReference type="GO" id="GO:0051301">
    <property type="term" value="P:cell division"/>
    <property type="evidence" value="ECO:0007669"/>
    <property type="project" value="UniProtKB-KW"/>
</dbReference>
<dbReference type="Gene3D" id="3.90.1310.10">
    <property type="entry name" value="Penicillin-binding protein 2a (Domain 2)"/>
    <property type="match status" value="1"/>
</dbReference>
<dbReference type="InterPro" id="IPR050515">
    <property type="entry name" value="Beta-lactam/transpept"/>
</dbReference>
<feature type="region of interest" description="Disordered" evidence="4">
    <location>
        <begin position="302"/>
        <end position="339"/>
    </location>
</feature>
<dbReference type="Pfam" id="PF03717">
    <property type="entry name" value="PBP_dimer"/>
    <property type="match status" value="1"/>
</dbReference>
<accession>A0A917SBS0</accession>
<comment type="similarity">
    <text evidence="2">Belongs to the transpeptidase family.</text>
</comment>
<evidence type="ECO:0000313" key="8">
    <source>
        <dbReference type="Proteomes" id="UP000613840"/>
    </source>
</evidence>